<proteinExistence type="inferred from homology"/>
<comment type="similarity">
    <text evidence="1 2">Belongs to the dTDP-4-dehydrorhamnose reductase family.</text>
</comment>
<name>A0ABS9YXE5_9MYCO</name>
<dbReference type="InterPro" id="IPR029903">
    <property type="entry name" value="RmlD-like-bd"/>
</dbReference>
<sequence length="311" mass="35084">MRIYVAGSGGMLGEAMHRVLSERHELKCTDIDLNVPWLDPCDFRDFEAYKTSVEEFRPDMLLHLGANTNLEYCEQNPDDAYRTNTLSVEHAATLANAHGIPLVYISTAGIFDGEKQLYDDWDAPAPLGVYARSKHLGEILVQRRVDKHFICRAGWMMGGGPGKDKKFISKLMNQLAAGATVLNVVDDKLGTPTYTVDFARNLETLVGTEFYGLYNMVCGGETGRFEVAQELVDILGLEDQVEVRAVGSDFFAKDYFAPRPPCERLVNNKLNLRGLNQMRDWRIALRDYITDYYAEFAEDFAPAFQLRLKVS</sequence>
<dbReference type="EC" id="1.1.1.133" evidence="2"/>
<evidence type="ECO:0000256" key="2">
    <source>
        <dbReference type="RuleBase" id="RU364082"/>
    </source>
</evidence>
<feature type="domain" description="RmlD-like substrate binding" evidence="3">
    <location>
        <begin position="1"/>
        <end position="292"/>
    </location>
</feature>
<accession>A0ABS9YXE5</accession>
<comment type="caution">
    <text evidence="4">The sequence shown here is derived from an EMBL/GenBank/DDBJ whole genome shotgun (WGS) entry which is preliminary data.</text>
</comment>
<dbReference type="PANTHER" id="PTHR10491:SF4">
    <property type="entry name" value="METHIONINE ADENOSYLTRANSFERASE 2 SUBUNIT BETA"/>
    <property type="match status" value="1"/>
</dbReference>
<dbReference type="CDD" id="cd05254">
    <property type="entry name" value="dTDP_HR_like_SDR_e"/>
    <property type="match status" value="1"/>
</dbReference>
<dbReference type="EMBL" id="JAIVFL010000001">
    <property type="protein sequence ID" value="MCI4675910.1"/>
    <property type="molecule type" value="Genomic_DNA"/>
</dbReference>
<evidence type="ECO:0000256" key="1">
    <source>
        <dbReference type="ARBA" id="ARBA00010944"/>
    </source>
</evidence>
<organism evidence="4 5">
    <name type="scientific">Candidatus Mycolicibacterium alkanivorans</name>
    <dbReference type="NCBI Taxonomy" id="2954114"/>
    <lineage>
        <taxon>Bacteria</taxon>
        <taxon>Bacillati</taxon>
        <taxon>Actinomycetota</taxon>
        <taxon>Actinomycetes</taxon>
        <taxon>Mycobacteriales</taxon>
        <taxon>Mycobacteriaceae</taxon>
        <taxon>Mycolicibacterium</taxon>
    </lineage>
</organism>
<evidence type="ECO:0000259" key="3">
    <source>
        <dbReference type="Pfam" id="PF04321"/>
    </source>
</evidence>
<keyword evidence="5" id="KW-1185">Reference proteome</keyword>
<comment type="pathway">
    <text evidence="2">Carbohydrate biosynthesis; dTDP-L-rhamnose biosynthesis.</text>
</comment>
<keyword evidence="2" id="KW-0521">NADP</keyword>
<dbReference type="PANTHER" id="PTHR10491">
    <property type="entry name" value="DTDP-4-DEHYDRORHAMNOSE REDUCTASE"/>
    <property type="match status" value="1"/>
</dbReference>
<evidence type="ECO:0000313" key="5">
    <source>
        <dbReference type="Proteomes" id="UP001139068"/>
    </source>
</evidence>
<dbReference type="SUPFAM" id="SSF51735">
    <property type="entry name" value="NAD(P)-binding Rossmann-fold domains"/>
    <property type="match status" value="1"/>
</dbReference>
<evidence type="ECO:0000313" key="4">
    <source>
        <dbReference type="EMBL" id="MCI4675910.1"/>
    </source>
</evidence>
<dbReference type="Pfam" id="PF04321">
    <property type="entry name" value="RmlD_sub_bind"/>
    <property type="match status" value="1"/>
</dbReference>
<protein>
    <recommendedName>
        <fullName evidence="2">dTDP-4-dehydrorhamnose reductase</fullName>
        <ecNumber evidence="2">1.1.1.133</ecNumber>
    </recommendedName>
</protein>
<dbReference type="Proteomes" id="UP001139068">
    <property type="component" value="Unassembled WGS sequence"/>
</dbReference>
<dbReference type="InterPro" id="IPR005913">
    <property type="entry name" value="dTDP_dehydrorham_reduct"/>
</dbReference>
<reference evidence="4" key="1">
    <citation type="journal article" date="2022" name="ISME J.">
        <title>Identification of active gaseous-alkane degraders at natural gas seeps.</title>
        <authorList>
            <person name="Farhan Ul Haque M."/>
            <person name="Hernandez M."/>
            <person name="Crombie A.T."/>
            <person name="Murrell J.C."/>
        </authorList>
    </citation>
    <scope>NUCLEOTIDE SEQUENCE</scope>
    <source>
        <strain evidence="4">ANDR5</strain>
    </source>
</reference>
<comment type="function">
    <text evidence="2">Catalyzes the reduction of dTDP-6-deoxy-L-lyxo-4-hexulose to yield dTDP-L-rhamnose.</text>
</comment>
<gene>
    <name evidence="4" type="ORF">K9U37_13915</name>
</gene>
<keyword evidence="2" id="KW-0560">Oxidoreductase</keyword>
<dbReference type="Gene3D" id="3.40.50.720">
    <property type="entry name" value="NAD(P)-binding Rossmann-like Domain"/>
    <property type="match status" value="1"/>
</dbReference>
<dbReference type="InterPro" id="IPR036291">
    <property type="entry name" value="NAD(P)-bd_dom_sf"/>
</dbReference>